<comment type="caution">
    <text evidence="1">The sequence shown here is derived from an EMBL/GenBank/DDBJ whole genome shotgun (WGS) entry which is preliminary data.</text>
</comment>
<accession>A0AAE0DV08</accession>
<evidence type="ECO:0000313" key="2">
    <source>
        <dbReference type="Proteomes" id="UP001281410"/>
    </source>
</evidence>
<evidence type="ECO:0000313" key="1">
    <source>
        <dbReference type="EMBL" id="KAK3189324.1"/>
    </source>
</evidence>
<name>A0AAE0DV08_9ROSI</name>
<keyword evidence="2" id="KW-1185">Reference proteome</keyword>
<reference evidence="1" key="1">
    <citation type="journal article" date="2023" name="Plant J.">
        <title>Genome sequences and population genomics provide insights into the demographic history, inbreeding, and mutation load of two 'living fossil' tree species of Dipteronia.</title>
        <authorList>
            <person name="Feng Y."/>
            <person name="Comes H.P."/>
            <person name="Chen J."/>
            <person name="Zhu S."/>
            <person name="Lu R."/>
            <person name="Zhang X."/>
            <person name="Li P."/>
            <person name="Qiu J."/>
            <person name="Olsen K.M."/>
            <person name="Qiu Y."/>
        </authorList>
    </citation>
    <scope>NUCLEOTIDE SEQUENCE</scope>
    <source>
        <strain evidence="1">NBL</strain>
    </source>
</reference>
<organism evidence="1 2">
    <name type="scientific">Dipteronia sinensis</name>
    <dbReference type="NCBI Taxonomy" id="43782"/>
    <lineage>
        <taxon>Eukaryota</taxon>
        <taxon>Viridiplantae</taxon>
        <taxon>Streptophyta</taxon>
        <taxon>Embryophyta</taxon>
        <taxon>Tracheophyta</taxon>
        <taxon>Spermatophyta</taxon>
        <taxon>Magnoliopsida</taxon>
        <taxon>eudicotyledons</taxon>
        <taxon>Gunneridae</taxon>
        <taxon>Pentapetalae</taxon>
        <taxon>rosids</taxon>
        <taxon>malvids</taxon>
        <taxon>Sapindales</taxon>
        <taxon>Sapindaceae</taxon>
        <taxon>Hippocastanoideae</taxon>
        <taxon>Acereae</taxon>
        <taxon>Dipteronia</taxon>
    </lineage>
</organism>
<dbReference type="PANTHER" id="PTHR46890:SF48">
    <property type="entry name" value="RNA-DIRECTED DNA POLYMERASE"/>
    <property type="match status" value="1"/>
</dbReference>
<sequence>MVADYLGNLFRLENTQRDYVSQVLDCMEARLSHRSSAYLDAIFTAEKVCKTVFDMALSKAPRPDGLPAGFYQNFWSTVGKNVTEGCLKCLQSGETVAYVNDTLVCLIPKVKKTIRMSEFRPISLCNVIYKIVATTLTNRLRNVIGEVTSEVHITFIPRRLITNTAIVGFECLHS</sequence>
<gene>
    <name evidence="1" type="ORF">Dsin_028885</name>
</gene>
<dbReference type="PANTHER" id="PTHR46890">
    <property type="entry name" value="NON-LTR RETROLELEMENT REVERSE TRANSCRIPTASE-LIKE PROTEIN-RELATED"/>
    <property type="match status" value="1"/>
</dbReference>
<proteinExistence type="predicted"/>
<dbReference type="Proteomes" id="UP001281410">
    <property type="component" value="Unassembled WGS sequence"/>
</dbReference>
<evidence type="ECO:0008006" key="3">
    <source>
        <dbReference type="Google" id="ProtNLM"/>
    </source>
</evidence>
<dbReference type="EMBL" id="JANJYJ010000009">
    <property type="protein sequence ID" value="KAK3189324.1"/>
    <property type="molecule type" value="Genomic_DNA"/>
</dbReference>
<protein>
    <recommendedName>
        <fullName evidence="3">Reverse transcriptase</fullName>
    </recommendedName>
</protein>
<dbReference type="InterPro" id="IPR052343">
    <property type="entry name" value="Retrotransposon-Effector_Assoc"/>
</dbReference>
<dbReference type="AlphaFoldDB" id="A0AAE0DV08"/>